<dbReference type="InterPro" id="IPR000326">
    <property type="entry name" value="PAP2/HPO"/>
</dbReference>
<feature type="transmembrane region" description="Helical" evidence="1">
    <location>
        <begin position="94"/>
        <end position="112"/>
    </location>
</feature>
<dbReference type="AlphaFoldDB" id="A0A346PAX0"/>
<dbReference type="KEGG" id="nan:AArc1_0321"/>
<dbReference type="PANTHER" id="PTHR14969">
    <property type="entry name" value="SPHINGOSINE-1-PHOSPHATE PHOSPHOHYDROLASE"/>
    <property type="match status" value="1"/>
</dbReference>
<dbReference type="EMBL" id="CP024047">
    <property type="protein sequence ID" value="AXR76665.1"/>
    <property type="molecule type" value="Genomic_DNA"/>
</dbReference>
<dbReference type="SMART" id="SM00014">
    <property type="entry name" value="acidPPc"/>
    <property type="match status" value="1"/>
</dbReference>
<feature type="transmembrane region" description="Helical" evidence="1">
    <location>
        <begin position="141"/>
        <end position="157"/>
    </location>
</feature>
<feature type="transmembrane region" description="Helical" evidence="1">
    <location>
        <begin position="119"/>
        <end position="135"/>
    </location>
</feature>
<reference evidence="4" key="1">
    <citation type="submission" date="2017-10" db="EMBL/GenBank/DDBJ databases">
        <title>Phenotypic and genomic properties of facultatively anaerobic sulfur-reducing natronoarchaea from hypersaline soda lakes.</title>
        <authorList>
            <person name="Sorokin D.Y."/>
            <person name="Kublanov I.V."/>
            <person name="Roman P."/>
            <person name="Sinninghe Damste J.S."/>
            <person name="Golyshin P.N."/>
            <person name="Rojo D."/>
            <person name="Ciordia S."/>
            <person name="Mena Md.C."/>
            <person name="Ferrer M."/>
            <person name="Messina E."/>
            <person name="Smedile F."/>
            <person name="La Spada G."/>
            <person name="La Cono V."/>
            <person name="Yakimov M.M."/>
        </authorList>
    </citation>
    <scope>NUCLEOTIDE SEQUENCE [LARGE SCALE GENOMIC DNA]</scope>
    <source>
        <strain evidence="4">AArc1</strain>
    </source>
</reference>
<organism evidence="3 4">
    <name type="scientific">Natrarchaeobaculum sulfurireducens</name>
    <dbReference type="NCBI Taxonomy" id="2044521"/>
    <lineage>
        <taxon>Archaea</taxon>
        <taxon>Methanobacteriati</taxon>
        <taxon>Methanobacteriota</taxon>
        <taxon>Stenosarchaea group</taxon>
        <taxon>Halobacteria</taxon>
        <taxon>Halobacteriales</taxon>
        <taxon>Natrialbaceae</taxon>
        <taxon>Natrarchaeobaculum</taxon>
    </lineage>
</organism>
<keyword evidence="1" id="KW-0472">Membrane</keyword>
<dbReference type="SUPFAM" id="SSF48317">
    <property type="entry name" value="Acid phosphatase/Vanadium-dependent haloperoxidase"/>
    <property type="match status" value="1"/>
</dbReference>
<dbReference type="GeneID" id="37637142"/>
<feature type="transmembrane region" description="Helical" evidence="1">
    <location>
        <begin position="25"/>
        <end position="46"/>
    </location>
</feature>
<dbReference type="PANTHER" id="PTHR14969:SF13">
    <property type="entry name" value="AT30094P"/>
    <property type="match status" value="1"/>
</dbReference>
<dbReference type="Proteomes" id="UP000258707">
    <property type="component" value="Chromosome"/>
</dbReference>
<name>A0A346PAX0_9EURY</name>
<feature type="domain" description="Phosphatidic acid phosphatase type 2/haloperoxidase" evidence="2">
    <location>
        <begin position="50"/>
        <end position="159"/>
    </location>
</feature>
<accession>A0A346PAX0</accession>
<keyword evidence="1" id="KW-1133">Transmembrane helix</keyword>
<evidence type="ECO:0000313" key="3">
    <source>
        <dbReference type="EMBL" id="AXR76665.1"/>
    </source>
</evidence>
<gene>
    <name evidence="3" type="ORF">AArc1_0321</name>
</gene>
<evidence type="ECO:0000313" key="4">
    <source>
        <dbReference type="Proteomes" id="UP000258707"/>
    </source>
</evidence>
<dbReference type="Gene3D" id="1.20.144.10">
    <property type="entry name" value="Phosphatidic acid phosphatase type 2/haloperoxidase"/>
    <property type="match status" value="1"/>
</dbReference>
<keyword evidence="1" id="KW-0812">Transmembrane</keyword>
<feature type="transmembrane region" description="Helical" evidence="1">
    <location>
        <begin position="254"/>
        <end position="273"/>
    </location>
</feature>
<feature type="transmembrane region" description="Helical" evidence="1">
    <location>
        <begin position="169"/>
        <end position="187"/>
    </location>
</feature>
<dbReference type="RefSeq" id="WP_117362794.1">
    <property type="nucleotide sequence ID" value="NZ_CP024047.1"/>
</dbReference>
<proteinExistence type="predicted"/>
<evidence type="ECO:0000259" key="2">
    <source>
        <dbReference type="SMART" id="SM00014"/>
    </source>
</evidence>
<dbReference type="InterPro" id="IPR036938">
    <property type="entry name" value="PAP2/HPO_sf"/>
</dbReference>
<feature type="transmembrane region" description="Helical" evidence="1">
    <location>
        <begin position="207"/>
        <end position="223"/>
    </location>
</feature>
<feature type="transmembrane region" description="Helical" evidence="1">
    <location>
        <begin position="53"/>
        <end position="74"/>
    </location>
</feature>
<dbReference type="Pfam" id="PF01569">
    <property type="entry name" value="PAP2"/>
    <property type="match status" value="1"/>
</dbReference>
<protein>
    <submittedName>
        <fullName evidence="3">Membrane-associated phospholipid phosphatase</fullName>
    </submittedName>
</protein>
<feature type="transmembrane region" description="Helical" evidence="1">
    <location>
        <begin position="230"/>
        <end position="248"/>
    </location>
</feature>
<sequence>MDRGFGEVEAVQRLVPEWLFPAAEAMTRLGDLSVLVGVTVVGTLVLERERGIALLGVVIGGGAILAGLKAILALGRPPSELHLIETATTGFPSGHALGGAVVYGALALSLEGGRQRRRLALAGVLVVAISFSRVVLGVHYLVDIVAGLTVAIGYLWAMERFARHNPGRTLAVAATLGLLAVAAGIAFGPTPRTVCLEAVCADRETAVTGAAGVGAAVAWGVTNRIRRNRTATAVVLVPATLVGASTLALTDSVLLVESIGAGVGAAVLVLLAGRATRAQGRH</sequence>
<evidence type="ECO:0000256" key="1">
    <source>
        <dbReference type="SAM" id="Phobius"/>
    </source>
</evidence>